<accession>A0A7J8XHG7</accession>
<reference evidence="1 2" key="1">
    <citation type="journal article" date="2019" name="Genome Biol. Evol.">
        <title>Insights into the evolution of the New World diploid cottons (Gossypium, subgenus Houzingenia) based on genome sequencing.</title>
        <authorList>
            <person name="Grover C.E."/>
            <person name="Arick M.A. 2nd"/>
            <person name="Thrash A."/>
            <person name="Conover J.L."/>
            <person name="Sanders W.S."/>
            <person name="Peterson D.G."/>
            <person name="Frelichowski J.E."/>
            <person name="Scheffler J.A."/>
            <person name="Scheffler B.E."/>
            <person name="Wendel J.F."/>
        </authorList>
    </citation>
    <scope>NUCLEOTIDE SEQUENCE [LARGE SCALE GENOMIC DNA]</scope>
    <source>
        <strain evidence="1">185</strain>
        <tissue evidence="1">Leaf</tissue>
    </source>
</reference>
<protein>
    <submittedName>
        <fullName evidence="1">Uncharacterized protein</fullName>
    </submittedName>
</protein>
<organism evidence="1 2">
    <name type="scientific">Gossypium aridum</name>
    <name type="common">American cotton</name>
    <name type="synonym">Erioxylum aridum</name>
    <dbReference type="NCBI Taxonomy" id="34290"/>
    <lineage>
        <taxon>Eukaryota</taxon>
        <taxon>Viridiplantae</taxon>
        <taxon>Streptophyta</taxon>
        <taxon>Embryophyta</taxon>
        <taxon>Tracheophyta</taxon>
        <taxon>Spermatophyta</taxon>
        <taxon>Magnoliopsida</taxon>
        <taxon>eudicotyledons</taxon>
        <taxon>Gunneridae</taxon>
        <taxon>Pentapetalae</taxon>
        <taxon>rosids</taxon>
        <taxon>malvids</taxon>
        <taxon>Malvales</taxon>
        <taxon>Malvaceae</taxon>
        <taxon>Malvoideae</taxon>
        <taxon>Gossypium</taxon>
    </lineage>
</organism>
<dbReference type="InterPro" id="IPR045160">
    <property type="entry name" value="ATG16"/>
</dbReference>
<dbReference type="EMBL" id="JABFAA010000007">
    <property type="protein sequence ID" value="MBA0686748.1"/>
    <property type="molecule type" value="Genomic_DNA"/>
</dbReference>
<evidence type="ECO:0000313" key="1">
    <source>
        <dbReference type="EMBL" id="MBA0686748.1"/>
    </source>
</evidence>
<keyword evidence="2" id="KW-1185">Reference proteome</keyword>
<dbReference type="Proteomes" id="UP000593577">
    <property type="component" value="Unassembled WGS sequence"/>
</dbReference>
<dbReference type="Gene3D" id="2.130.10.10">
    <property type="entry name" value="YVTN repeat-like/Quinoprotein amine dehydrogenase"/>
    <property type="match status" value="1"/>
</dbReference>
<dbReference type="PANTHER" id="PTHR19878:SF17">
    <property type="entry name" value="TRANSDUCIN_WD40 REPEAT-LIKE SUPERFAMILY PROTEIN"/>
    <property type="match status" value="1"/>
</dbReference>
<proteinExistence type="predicted"/>
<dbReference type="SUPFAM" id="SSF50978">
    <property type="entry name" value="WD40 repeat-like"/>
    <property type="match status" value="1"/>
</dbReference>
<feature type="non-terminal residue" evidence="1">
    <location>
        <position position="836"/>
    </location>
</feature>
<dbReference type="InterPro" id="IPR015943">
    <property type="entry name" value="WD40/YVTN_repeat-like_dom_sf"/>
</dbReference>
<name>A0A7J8XHG7_GOSAI</name>
<gene>
    <name evidence="1" type="ORF">Goari_014334</name>
</gene>
<dbReference type="PANTHER" id="PTHR19878">
    <property type="entry name" value="AUTOPHAGY PROTEIN 16-LIKE"/>
    <property type="match status" value="1"/>
</dbReference>
<evidence type="ECO:0000313" key="2">
    <source>
        <dbReference type="Proteomes" id="UP000593577"/>
    </source>
</evidence>
<comment type="caution">
    <text evidence="1">The sequence shown here is derived from an EMBL/GenBank/DDBJ whole genome shotgun (WGS) entry which is preliminary data.</text>
</comment>
<dbReference type="GO" id="GO:0000045">
    <property type="term" value="P:autophagosome assembly"/>
    <property type="evidence" value="ECO:0007669"/>
    <property type="project" value="InterPro"/>
</dbReference>
<feature type="non-terminal residue" evidence="1">
    <location>
        <position position="1"/>
    </location>
</feature>
<dbReference type="InterPro" id="IPR036322">
    <property type="entry name" value="WD40_repeat_dom_sf"/>
</dbReference>
<sequence length="836" mass="93604">YVAYAEGLIRAYNIHTYAVLYTLQLDYTIKLLGAGAFAFHPMLEWIFVGDRRGTLLAWDVSTERPIMIGITQVGSQPIASVAWLSMLRLLIILSKDGTLHVWKTRLEVNPNKPPTQVNFFEPASIESLDIPRLLSQQGGEAVYPLPRIKALEVHPKLNLAALLFANMTSADMKNRAAYTREGRKQLFAVLQSARGSSASFLKEKLSSMGSSGILADHHLQAQLQEQHNKGQSHLTISDIARKAFLYSHFMEGHAKTVPISRLPLITIMDSKNQLKDIPVCQPFHLELNFFNKENRVLHYPIRAFYVEGMNLMAYNLCSGAESIYKKLFTSIPGNVEYYPKHMVYSKKRHLFLVVYEFSGTTNEVVLYWENTDLKLSNSKGSTIKGFDAAFIGPNENHFAILDEDKSGLALYILPGAVLQEANGKKGAVEPNLLPDEPVDAKLNSVQGPIPFMFDTEVDHIFSTPIESTLIFACNGKQIGLAKLIQGSWLPNSDGHYISTKTEGKKYARLKANEIVLQVHWQQTLRGFVAGVLTTQRVLIVSADLDVLASICILGWDGKVRTILSISMPNAALVGALNDRLLLANPTDINPRQKRGVEIKSCLVGLLEPLLIGFATMQQNFEQKLDLSEILFDSLRITPRSLDNLARGPPVCGDLAVSLSQAGPQFTQVLRGVYAIRALRFSTALSVLKDEFVRSRDYPKCPPTSHLFHRFRQLGYACIKYGQFDSAKETFEVIADYESMLDLFICHLNPSAMRRLAQRLEEEGADSELRRYCERILRIRSSGWTQGIFANFAAESMVPKGPEWGGGNWEIKTPMTLKSIPQWELAAEVMPYMKTDD</sequence>
<dbReference type="AlphaFoldDB" id="A0A7J8XHG7"/>